<dbReference type="Proteomes" id="UP001217089">
    <property type="component" value="Unassembled WGS sequence"/>
</dbReference>
<dbReference type="EMBL" id="JARBDR010000918">
    <property type="protein sequence ID" value="KAJ8302180.1"/>
    <property type="molecule type" value="Genomic_DNA"/>
</dbReference>
<evidence type="ECO:0000313" key="1">
    <source>
        <dbReference type="EMBL" id="KAJ8302180.1"/>
    </source>
</evidence>
<proteinExistence type="predicted"/>
<name>A0ABQ9EAH9_TEGGR</name>
<comment type="caution">
    <text evidence="1">The sequence shown here is derived from an EMBL/GenBank/DDBJ whole genome shotgun (WGS) entry which is preliminary data.</text>
</comment>
<reference evidence="1 2" key="1">
    <citation type="submission" date="2022-12" db="EMBL/GenBank/DDBJ databases">
        <title>Chromosome-level genome of Tegillarca granosa.</title>
        <authorList>
            <person name="Kim J."/>
        </authorList>
    </citation>
    <scope>NUCLEOTIDE SEQUENCE [LARGE SCALE GENOMIC DNA]</scope>
    <source>
        <strain evidence="1">Teg-2019</strain>
        <tissue evidence="1">Adductor muscle</tissue>
    </source>
</reference>
<evidence type="ECO:0008006" key="3">
    <source>
        <dbReference type="Google" id="ProtNLM"/>
    </source>
</evidence>
<keyword evidence="2" id="KW-1185">Reference proteome</keyword>
<gene>
    <name evidence="1" type="ORF">KUTeg_021167</name>
</gene>
<protein>
    <recommendedName>
        <fullName evidence="3">Gelsolin</fullName>
    </recommendedName>
</protein>
<organism evidence="1 2">
    <name type="scientific">Tegillarca granosa</name>
    <name type="common">Malaysian cockle</name>
    <name type="synonym">Anadara granosa</name>
    <dbReference type="NCBI Taxonomy" id="220873"/>
    <lineage>
        <taxon>Eukaryota</taxon>
        <taxon>Metazoa</taxon>
        <taxon>Spiralia</taxon>
        <taxon>Lophotrochozoa</taxon>
        <taxon>Mollusca</taxon>
        <taxon>Bivalvia</taxon>
        <taxon>Autobranchia</taxon>
        <taxon>Pteriomorphia</taxon>
        <taxon>Arcoida</taxon>
        <taxon>Arcoidea</taxon>
        <taxon>Arcidae</taxon>
        <taxon>Tegillarca</taxon>
    </lineage>
</organism>
<accession>A0ABQ9EAH9</accession>
<sequence>MFKTSFQENQAHQFTYKEEDNEQLQHDVHFWIGKYSSQVINDAKLCSLGCRLQHQTSTTA</sequence>
<evidence type="ECO:0000313" key="2">
    <source>
        <dbReference type="Proteomes" id="UP001217089"/>
    </source>
</evidence>